<sequence>MWLKISTLFLLPVIVAQGIVVKQRTPKLIEPIGERQGIVGLGRPLSLLILGDSAAAGVGVEYQHQALSGVLLSQLMNEYKLTWALHAKTGNNTRQLIDAINALEPQVYDVIVTSIGVNDVTKLTSTRLWIKQQKQLFTELRKKFDPKLIIVTGVPPMQHFPALPHPLAWIFGKHAQQMNKKLQGYLSTEPIFKFIEFDLEHFQEMNLPMAIDGFHPSKEIYEIWGKQVASLVREFFTS</sequence>
<dbReference type="RefSeq" id="WP_112987688.1">
    <property type="nucleotide sequence ID" value="NZ_CP131470.1"/>
</dbReference>
<protein>
    <submittedName>
        <fullName evidence="2">SGNH/GDSL hydrolase family protein</fullName>
    </submittedName>
</protein>
<feature type="domain" description="SGNH hydrolase-type esterase" evidence="1">
    <location>
        <begin position="49"/>
        <end position="223"/>
    </location>
</feature>
<name>A0A365PFM3_ACIJU</name>
<evidence type="ECO:0000313" key="2">
    <source>
        <dbReference type="EMBL" id="RBA43722.1"/>
    </source>
</evidence>
<dbReference type="SUPFAM" id="SSF52266">
    <property type="entry name" value="SGNH hydrolase"/>
    <property type="match status" value="1"/>
</dbReference>
<keyword evidence="2" id="KW-0378">Hydrolase</keyword>
<dbReference type="InterPro" id="IPR036514">
    <property type="entry name" value="SGNH_hydro_sf"/>
</dbReference>
<dbReference type="AlphaFoldDB" id="A0A365PFM3"/>
<dbReference type="GO" id="GO:0016788">
    <property type="term" value="F:hydrolase activity, acting on ester bonds"/>
    <property type="evidence" value="ECO:0007669"/>
    <property type="project" value="UniProtKB-ARBA"/>
</dbReference>
<proteinExistence type="predicted"/>
<evidence type="ECO:0000259" key="1">
    <source>
        <dbReference type="Pfam" id="PF13472"/>
    </source>
</evidence>
<dbReference type="STRING" id="40215.BVL33_10150"/>
<organism evidence="2 3">
    <name type="scientific">Acinetobacter junii</name>
    <dbReference type="NCBI Taxonomy" id="40215"/>
    <lineage>
        <taxon>Bacteria</taxon>
        <taxon>Pseudomonadati</taxon>
        <taxon>Pseudomonadota</taxon>
        <taxon>Gammaproteobacteria</taxon>
        <taxon>Moraxellales</taxon>
        <taxon>Moraxellaceae</taxon>
        <taxon>Acinetobacter</taxon>
    </lineage>
</organism>
<gene>
    <name evidence="2" type="ORF">DC346_14455</name>
</gene>
<dbReference type="CDD" id="cd01836">
    <property type="entry name" value="FeeA_FeeB_like"/>
    <property type="match status" value="1"/>
</dbReference>
<dbReference type="Gene3D" id="3.40.50.1110">
    <property type="entry name" value="SGNH hydrolase"/>
    <property type="match status" value="1"/>
</dbReference>
<dbReference type="EMBL" id="QEWH01000099">
    <property type="protein sequence ID" value="RBA43722.1"/>
    <property type="molecule type" value="Genomic_DNA"/>
</dbReference>
<reference evidence="2 3" key="1">
    <citation type="submission" date="2018-04" db="EMBL/GenBank/DDBJ databases">
        <title>Acinetobacter junii Genome sequencing and assembly.</title>
        <authorList>
            <person name="Su J."/>
            <person name="Rensing C."/>
            <person name="Mazhar H.S."/>
        </authorList>
    </citation>
    <scope>NUCLEOTIDE SEQUENCE [LARGE SCALE GENOMIC DNA]</scope>
    <source>
        <strain evidence="2 3">SC22</strain>
    </source>
</reference>
<dbReference type="InterPro" id="IPR013830">
    <property type="entry name" value="SGNH_hydro"/>
</dbReference>
<accession>A0A365PFM3</accession>
<evidence type="ECO:0000313" key="3">
    <source>
        <dbReference type="Proteomes" id="UP000253688"/>
    </source>
</evidence>
<dbReference type="Proteomes" id="UP000253688">
    <property type="component" value="Unassembled WGS sequence"/>
</dbReference>
<dbReference type="Pfam" id="PF13472">
    <property type="entry name" value="Lipase_GDSL_2"/>
    <property type="match status" value="1"/>
</dbReference>
<comment type="caution">
    <text evidence="2">The sequence shown here is derived from an EMBL/GenBank/DDBJ whole genome shotgun (WGS) entry which is preliminary data.</text>
</comment>